<sequence>MTGIQPHVALEISPFTCAHLSANHYPKVLQGDLASKADVGRFHQAMGGVRSGLCAGFPCQPFSSMGAQLHFSDPRASVFFRVLDAAYLVQSSYLILECVPGVQGLRPITQALDRFCEVMSFHWAAKVLHLGRALPSRRTRWWLVALPTSLNLPKLSDLPLALHRQTLGQLVRQWPTWPKEEERELKLTQSELDMYQDPAYGVLPRLLDMNGVAPTLLHSAGHHLVDCPCGCRGPISDVTLRARGWQAIVVNSNYSDIALRHVHHNEAAFLVGAPFGLVALGERKALLPLLGQIASPIQAHWILAQVLDANGMLGDRTLFDAHERVMNHHVQEHLRRWPTRANQIPRQISIVFERDPVLHVTVHESVSVRALLEATGHHIGAVLELRPNDAAWLHPQGYVPPGPLSIAVRMIGQGKRPFSLAMDDPAVIVPRDGLDDYTIHHQAMRLFAKAGRDDFVFFTPRFVAHLLEVWSHFAQQEILRVLNGKTTAIGVLWDCGHWIAFRVEKHGSQLEATSFDGVTMEATADMAIQTWLETFLPTKGVPVEAAKARAQAAIKKLGVEALDAAISSADPWRGLKQAGGALSKPFQWVQYTELQQHIAQRSETRHGASNKPDKLGNRGKRVELPLNITPENLELLPNCFFDAMDEPLGMITMQNLRPDQRGLAIATEEQAVTFLKDSRNISTDAFGLLTIGELANSDSDSRVEHLHWTALYRPTQEPVIIRGSLINLGDVSIEKKAPAKAQTMPKIDTEVLRIQVFADMADTWPEFLRGPVKQIISQVSALRFCREPSCDGKCGLFHPAVDEKILTHSGDFGIFIEPRPDSTSGSHPSFCVVWLNRSATPSDALHYKRTQEFVLGLARLGNKLGLRALCKHESALLKVVYPDRAFTACQVRFIYEMGPVPHGLSRDQLNQILKDWGWVARPLKVFRSTADGKFWDIGTSTAPPAPVLETEHGDLTVAKKRDAEKSAKTAPIVSAPMRTSAHLKANTAGKAKALGSEDIWMTTEDPWASYKAAQASSVPKMRSQRLGDLEARLKQEMKQQIQDLAQKGTSASSGLSPDTTALRTDVDELKAQQTKMAGMIQDSAAKVQQLHQHAAEQAKQIQQLGDSFTLQVRAHDGQIRQLGEAIQTQATATDAVTKEVTSLKASLADQLTAAMDSQTNRLEALLEKRSRTS</sequence>
<evidence type="ECO:0000313" key="6">
    <source>
        <dbReference type="Proteomes" id="UP001642464"/>
    </source>
</evidence>
<dbReference type="InterPro" id="IPR001525">
    <property type="entry name" value="C5_MeTfrase"/>
</dbReference>
<reference evidence="5 6" key="1">
    <citation type="submission" date="2024-02" db="EMBL/GenBank/DDBJ databases">
        <authorList>
            <person name="Chen Y."/>
            <person name="Shah S."/>
            <person name="Dougan E. K."/>
            <person name="Thang M."/>
            <person name="Chan C."/>
        </authorList>
    </citation>
    <scope>NUCLEOTIDE SEQUENCE [LARGE SCALE GENOMIC DNA]</scope>
</reference>
<dbReference type="SUPFAM" id="SSF53335">
    <property type="entry name" value="S-adenosyl-L-methionine-dependent methyltransferases"/>
    <property type="match status" value="1"/>
</dbReference>
<evidence type="ECO:0000256" key="3">
    <source>
        <dbReference type="ARBA" id="ARBA00022691"/>
    </source>
</evidence>
<name>A0ABP0RRM3_9DINO</name>
<feature type="region of interest" description="Disordered" evidence="4">
    <location>
        <begin position="1042"/>
        <end position="1061"/>
    </location>
</feature>
<keyword evidence="3" id="KW-0949">S-adenosyl-L-methionine</keyword>
<feature type="compositionally biased region" description="Basic and acidic residues" evidence="4">
    <location>
        <begin position="600"/>
        <end position="618"/>
    </location>
</feature>
<dbReference type="PROSITE" id="PS00094">
    <property type="entry name" value="C5_MTASE_1"/>
    <property type="match status" value="1"/>
</dbReference>
<organism evidence="5 6">
    <name type="scientific">Durusdinium trenchii</name>
    <dbReference type="NCBI Taxonomy" id="1381693"/>
    <lineage>
        <taxon>Eukaryota</taxon>
        <taxon>Sar</taxon>
        <taxon>Alveolata</taxon>
        <taxon>Dinophyceae</taxon>
        <taxon>Suessiales</taxon>
        <taxon>Symbiodiniaceae</taxon>
        <taxon>Durusdinium</taxon>
    </lineage>
</organism>
<gene>
    <name evidence="5" type="ORF">SCF082_LOCUS48230</name>
</gene>
<dbReference type="EMBL" id="CAXAMM010042140">
    <property type="protein sequence ID" value="CAK9103232.1"/>
    <property type="molecule type" value="Genomic_DNA"/>
</dbReference>
<evidence type="ECO:0000313" key="5">
    <source>
        <dbReference type="EMBL" id="CAK9103232.1"/>
    </source>
</evidence>
<evidence type="ECO:0000256" key="1">
    <source>
        <dbReference type="ARBA" id="ARBA00022603"/>
    </source>
</evidence>
<accession>A0ABP0RRM3</accession>
<dbReference type="Proteomes" id="UP001642464">
    <property type="component" value="Unassembled WGS sequence"/>
</dbReference>
<keyword evidence="6" id="KW-1185">Reference proteome</keyword>
<dbReference type="InterPro" id="IPR029063">
    <property type="entry name" value="SAM-dependent_MTases_sf"/>
</dbReference>
<comment type="caution">
    <text evidence="5">The sequence shown here is derived from an EMBL/GenBank/DDBJ whole genome shotgun (WGS) entry which is preliminary data.</text>
</comment>
<dbReference type="Pfam" id="PF00145">
    <property type="entry name" value="DNA_methylase"/>
    <property type="match status" value="1"/>
</dbReference>
<dbReference type="InterPro" id="IPR018117">
    <property type="entry name" value="C5_DNA_meth_AS"/>
</dbReference>
<keyword evidence="1" id="KW-0489">Methyltransferase</keyword>
<protein>
    <submittedName>
        <fullName evidence="5">Retrovirus-related Pol polyprotein from type-1 retrotransposable element R2</fullName>
    </submittedName>
</protein>
<proteinExistence type="predicted"/>
<evidence type="ECO:0000256" key="4">
    <source>
        <dbReference type="SAM" id="MobiDB-lite"/>
    </source>
</evidence>
<keyword evidence="2" id="KW-0808">Transferase</keyword>
<feature type="region of interest" description="Disordered" evidence="4">
    <location>
        <begin position="599"/>
        <end position="618"/>
    </location>
</feature>
<evidence type="ECO:0000256" key="2">
    <source>
        <dbReference type="ARBA" id="ARBA00022679"/>
    </source>
</evidence>
<dbReference type="Gene3D" id="3.40.50.150">
    <property type="entry name" value="Vaccinia Virus protein VP39"/>
    <property type="match status" value="1"/>
</dbReference>